<dbReference type="EMBL" id="KB631697">
    <property type="protein sequence ID" value="ERL85441.1"/>
    <property type="molecule type" value="Genomic_DNA"/>
</dbReference>
<dbReference type="GO" id="GO:0031047">
    <property type="term" value="P:regulatory ncRNA-mediated gene silencing"/>
    <property type="evidence" value="ECO:0007669"/>
    <property type="project" value="UniProtKB-KW"/>
</dbReference>
<dbReference type="STRING" id="77166.U4U4D0"/>
<dbReference type="PANTHER" id="PTHR12936:SF0">
    <property type="entry name" value="ANAPHASE-PROMOTING COMPLEX SUBUNIT 10"/>
    <property type="match status" value="1"/>
</dbReference>
<dbReference type="SUPFAM" id="SSF47095">
    <property type="entry name" value="HMG-box"/>
    <property type="match status" value="1"/>
</dbReference>
<dbReference type="GO" id="GO:0070979">
    <property type="term" value="P:protein K11-linked ubiquitination"/>
    <property type="evidence" value="ECO:0007669"/>
    <property type="project" value="TreeGrafter"/>
</dbReference>
<evidence type="ECO:0000256" key="10">
    <source>
        <dbReference type="SAM" id="MobiDB-lite"/>
    </source>
</evidence>
<dbReference type="SMART" id="SM01337">
    <property type="entry name" value="APC10"/>
    <property type="match status" value="1"/>
</dbReference>
<feature type="region of interest" description="Disordered" evidence="10">
    <location>
        <begin position="651"/>
        <end position="684"/>
    </location>
</feature>
<comment type="similarity">
    <text evidence="1">Belongs to the APC10 family.</text>
</comment>
<dbReference type="GO" id="GO:0005680">
    <property type="term" value="C:anaphase-promoting complex"/>
    <property type="evidence" value="ECO:0007669"/>
    <property type="project" value="InterPro"/>
</dbReference>
<evidence type="ECO:0000256" key="7">
    <source>
        <dbReference type="ARBA" id="ARBA00023158"/>
    </source>
</evidence>
<sequence>EHLTCTNIVNHINNQSTICKLKLEFFKKLIYKLLVGLLAPMSLRTTKEVDPIKNERNGSVREVGCQAIWSLSSCKPGFGVDQLRDDRADTYWQSDGQLPHLVNIQFQRKTTISDIYIYTDYKLDESYTPSRISIRVGTHFNDIQEIEVIPLIEPAGWVHVSIRDLRDKPIRVFMIQLAVTSNHQNGRDTHMRQIKIHSPIEHSEKRPPKPNMAPKKSSKPNAYIVFAQDLMNRQGGRKYNSLKEACDVAGPIWARMSREEKEPYEVRANIMRGDTHRRKLTTEGVDVEAFTSQEQEKINAEESAREQMRATIQIAQKDKVLDREVFLLVHFNMFCYQASTDRYWPAEVAVLAFNLRDGVLSEHIFHSIIKPGPLPIGYKSDAKLHSDQTHLLEVPFDRESNAHVLYESLKEFMQRHKKAGAKGLPALYADIKHVKMIQNILDRWSLEYDYETDLFKVINLQAMFHVLRNTVAGEEVWHTPAFSERELEKDVFSYSPEIACPFHACTPRTLYCSQSIVIRYAFIICDNCCSDLHIDLVSGQHVPLESLASKATSAASSMSGFTVQSSKRKNPNQYSEISDFNSSSNAWEVASCTSNYSISTVVSQSEDDFPELGGFKKKDPSSKLPPLGWVKNTQTFTGAGSGLNERLKNLSLASENSGPSPGLSSSDFPAMSVGRGRRPKPKSQ</sequence>
<dbReference type="AlphaFoldDB" id="U4U4D0"/>
<dbReference type="PANTHER" id="PTHR12936">
    <property type="entry name" value="ANAPHASE-PROMOTING COMPLEX 10"/>
    <property type="match status" value="1"/>
</dbReference>
<keyword evidence="7" id="KW-0943">RNA-mediated gene silencing</keyword>
<reference evidence="12 13" key="1">
    <citation type="journal article" date="2013" name="Genome Biol.">
        <title>Draft genome of the mountain pine beetle, Dendroctonus ponderosae Hopkins, a major forest pest.</title>
        <authorList>
            <person name="Keeling C.I."/>
            <person name="Yuen M.M."/>
            <person name="Liao N.Y."/>
            <person name="Docking T.R."/>
            <person name="Chan S.K."/>
            <person name="Taylor G.A."/>
            <person name="Palmquist D.L."/>
            <person name="Jackman S.D."/>
            <person name="Nguyen A."/>
            <person name="Li M."/>
            <person name="Henderson H."/>
            <person name="Janes J.K."/>
            <person name="Zhao Y."/>
            <person name="Pandoh P."/>
            <person name="Moore R."/>
            <person name="Sperling F.A."/>
            <person name="Huber D.P."/>
            <person name="Birol I."/>
            <person name="Jones S.J."/>
            <person name="Bohlmann J."/>
        </authorList>
    </citation>
    <scope>NUCLEOTIDE SEQUENCE</scope>
</reference>
<keyword evidence="6" id="KW-0833">Ubl conjugation pathway</keyword>
<dbReference type="Pfam" id="PF13017">
    <property type="entry name" value="Maelstrom"/>
    <property type="match status" value="1"/>
</dbReference>
<dbReference type="InterPro" id="IPR008979">
    <property type="entry name" value="Galactose-bd-like_sf"/>
</dbReference>
<dbReference type="InterPro" id="IPR016901">
    <property type="entry name" value="APC10/Doc1"/>
</dbReference>
<dbReference type="Pfam" id="PF09011">
    <property type="entry name" value="HMG_box_2"/>
    <property type="match status" value="1"/>
</dbReference>
<evidence type="ECO:0000256" key="6">
    <source>
        <dbReference type="ARBA" id="ARBA00022786"/>
    </source>
</evidence>
<feature type="compositionally biased region" description="Polar residues" evidence="10">
    <location>
        <begin position="651"/>
        <end position="667"/>
    </location>
</feature>
<evidence type="ECO:0000256" key="9">
    <source>
        <dbReference type="ARBA" id="ARBA00078348"/>
    </source>
</evidence>
<dbReference type="InterPro" id="IPR024970">
    <property type="entry name" value="Maelstrom"/>
</dbReference>
<dbReference type="FunFam" id="2.60.120.260:FF:000019">
    <property type="entry name" value="Anaphase-promoting complex subunit 10"/>
    <property type="match status" value="1"/>
</dbReference>
<dbReference type="PROSITE" id="PS51284">
    <property type="entry name" value="DOC"/>
    <property type="match status" value="1"/>
</dbReference>
<name>U4U4D0_DENPD</name>
<accession>U4U4D0</accession>
<protein>
    <recommendedName>
        <fullName evidence="3">Anaphase-promoting complex subunit 10</fullName>
    </recommendedName>
    <alternativeName>
        <fullName evidence="9">Cyclosome subunit 10</fullName>
    </alternativeName>
</protein>
<evidence type="ECO:0000256" key="2">
    <source>
        <dbReference type="ARBA" id="ARBA00007057"/>
    </source>
</evidence>
<dbReference type="OrthoDB" id="24555at2759"/>
<dbReference type="SUPFAM" id="SSF49785">
    <property type="entry name" value="Galactose-binding domain-like"/>
    <property type="match status" value="1"/>
</dbReference>
<dbReference type="CDD" id="cd21992">
    <property type="entry name" value="HMG-box_MAEL"/>
    <property type="match status" value="1"/>
</dbReference>
<dbReference type="GO" id="GO:0031145">
    <property type="term" value="P:anaphase-promoting complex-dependent catabolic process"/>
    <property type="evidence" value="ECO:0007669"/>
    <property type="project" value="InterPro"/>
</dbReference>
<evidence type="ECO:0000259" key="11">
    <source>
        <dbReference type="PROSITE" id="PS51284"/>
    </source>
</evidence>
<dbReference type="InterPro" id="IPR004939">
    <property type="entry name" value="APC_su10/DOC_dom"/>
</dbReference>
<feature type="non-terminal residue" evidence="12">
    <location>
        <position position="1"/>
    </location>
</feature>
<keyword evidence="4" id="KW-0132">Cell division</keyword>
<evidence type="ECO:0000313" key="12">
    <source>
        <dbReference type="EMBL" id="ERL85441.1"/>
    </source>
</evidence>
<feature type="region of interest" description="Disordered" evidence="10">
    <location>
        <begin position="199"/>
        <end position="218"/>
    </location>
</feature>
<dbReference type="Proteomes" id="UP000030742">
    <property type="component" value="Unassembled WGS sequence"/>
</dbReference>
<dbReference type="InterPro" id="IPR009071">
    <property type="entry name" value="HMG_box_dom"/>
</dbReference>
<keyword evidence="5" id="KW-0498">Mitosis</keyword>
<dbReference type="CDD" id="cd08366">
    <property type="entry name" value="APC10"/>
    <property type="match status" value="1"/>
</dbReference>
<evidence type="ECO:0000256" key="4">
    <source>
        <dbReference type="ARBA" id="ARBA00022618"/>
    </source>
</evidence>
<evidence type="ECO:0000256" key="1">
    <source>
        <dbReference type="ARBA" id="ARBA00006762"/>
    </source>
</evidence>
<comment type="similarity">
    <text evidence="2">Belongs to the maelstrom family.</text>
</comment>
<evidence type="ECO:0000256" key="3">
    <source>
        <dbReference type="ARBA" id="ARBA00013927"/>
    </source>
</evidence>
<dbReference type="Gene3D" id="2.60.120.260">
    <property type="entry name" value="Galactose-binding domain-like"/>
    <property type="match status" value="1"/>
</dbReference>
<evidence type="ECO:0000313" key="13">
    <source>
        <dbReference type="Proteomes" id="UP000030742"/>
    </source>
</evidence>
<organism evidence="12 13">
    <name type="scientific">Dendroctonus ponderosae</name>
    <name type="common">Mountain pine beetle</name>
    <dbReference type="NCBI Taxonomy" id="77166"/>
    <lineage>
        <taxon>Eukaryota</taxon>
        <taxon>Metazoa</taxon>
        <taxon>Ecdysozoa</taxon>
        <taxon>Arthropoda</taxon>
        <taxon>Hexapoda</taxon>
        <taxon>Insecta</taxon>
        <taxon>Pterygota</taxon>
        <taxon>Neoptera</taxon>
        <taxon>Endopterygota</taxon>
        <taxon>Coleoptera</taxon>
        <taxon>Polyphaga</taxon>
        <taxon>Cucujiformia</taxon>
        <taxon>Curculionidae</taxon>
        <taxon>Scolytinae</taxon>
        <taxon>Dendroctonus</taxon>
    </lineage>
</organism>
<dbReference type="InterPro" id="IPR036910">
    <property type="entry name" value="HMG_box_dom_sf"/>
</dbReference>
<dbReference type="GO" id="GO:0060964">
    <property type="term" value="P:regulation of miRNA-mediated gene silencing"/>
    <property type="evidence" value="ECO:0007669"/>
    <property type="project" value="InterPro"/>
</dbReference>
<feature type="compositionally biased region" description="Basic residues" evidence="10">
    <location>
        <begin position="675"/>
        <end position="684"/>
    </location>
</feature>
<dbReference type="Gene3D" id="1.10.30.10">
    <property type="entry name" value="High mobility group box domain"/>
    <property type="match status" value="1"/>
</dbReference>
<gene>
    <name evidence="12" type="ORF">D910_02860</name>
</gene>
<proteinExistence type="inferred from homology"/>
<dbReference type="Pfam" id="PF03256">
    <property type="entry name" value="ANAPC10"/>
    <property type="match status" value="1"/>
</dbReference>
<feature type="domain" description="DOC" evidence="11">
    <location>
        <begin position="39"/>
        <end position="223"/>
    </location>
</feature>
<dbReference type="GO" id="GO:0051301">
    <property type="term" value="P:cell division"/>
    <property type="evidence" value="ECO:0007669"/>
    <property type="project" value="UniProtKB-KW"/>
</dbReference>
<evidence type="ECO:0000256" key="8">
    <source>
        <dbReference type="ARBA" id="ARBA00023306"/>
    </source>
</evidence>
<evidence type="ECO:0000256" key="5">
    <source>
        <dbReference type="ARBA" id="ARBA00022776"/>
    </source>
</evidence>
<keyword evidence="8" id="KW-0131">Cell cycle</keyword>